<dbReference type="EMBL" id="AP024718">
    <property type="protein sequence ID" value="BCX89259.1"/>
    <property type="molecule type" value="Genomic_DNA"/>
</dbReference>
<dbReference type="Gene3D" id="3.40.50.410">
    <property type="entry name" value="von Willebrand factor, type A domain"/>
    <property type="match status" value="1"/>
</dbReference>
<protein>
    <submittedName>
        <fullName evidence="3">MxaL protein</fullName>
    </submittedName>
</protein>
<reference evidence="4" key="1">
    <citation type="journal article" date="2024" name="Int. J. Syst. Evol. Microbiol.">
        <title>Methylomarinovum tepidoasis sp. nov., a moderately thermophilic methanotroph of the family Methylothermaceae isolated from a deep-sea hydrothermal field.</title>
        <authorList>
            <person name="Hirayama H."/>
            <person name="Takaki Y."/>
            <person name="Abe M."/>
            <person name="Miyazaki M."/>
            <person name="Uematsu K."/>
            <person name="Matsui Y."/>
            <person name="Takai K."/>
        </authorList>
    </citation>
    <scope>NUCLEOTIDE SEQUENCE [LARGE SCALE GENOMIC DNA]</scope>
    <source>
        <strain evidence="4">IN45</strain>
    </source>
</reference>
<dbReference type="SUPFAM" id="SSF53300">
    <property type="entry name" value="vWA-like"/>
    <property type="match status" value="1"/>
</dbReference>
<dbReference type="AlphaFoldDB" id="A0AAU9D2N7"/>
<gene>
    <name evidence="3" type="ORF">MIN45_P1631</name>
</gene>
<accession>A0AAU9D2N7</accession>
<keyword evidence="1" id="KW-0472">Membrane</keyword>
<dbReference type="Proteomes" id="UP001321450">
    <property type="component" value="Chromosome"/>
</dbReference>
<feature type="domain" description="VWFA" evidence="2">
    <location>
        <begin position="35"/>
        <end position="217"/>
    </location>
</feature>
<keyword evidence="1" id="KW-0812">Transmembrane</keyword>
<dbReference type="SMART" id="SM00327">
    <property type="entry name" value="VWA"/>
    <property type="match status" value="1"/>
</dbReference>
<evidence type="ECO:0000313" key="4">
    <source>
        <dbReference type="Proteomes" id="UP001321450"/>
    </source>
</evidence>
<dbReference type="KEGG" id="meiy:MIN45_P1631"/>
<organism evidence="3 4">
    <name type="scientific">Methylomarinovum tepidoasis</name>
    <dbReference type="NCBI Taxonomy" id="2840183"/>
    <lineage>
        <taxon>Bacteria</taxon>
        <taxon>Pseudomonadati</taxon>
        <taxon>Pseudomonadota</taxon>
        <taxon>Gammaproteobacteria</taxon>
        <taxon>Methylococcales</taxon>
        <taxon>Methylothermaceae</taxon>
        <taxon>Methylomarinovum</taxon>
    </lineage>
</organism>
<keyword evidence="1" id="KW-1133">Transmembrane helix</keyword>
<proteinExistence type="predicted"/>
<sequence length="335" mass="38171">MRRRLQDWRMWLLVAVAGVMVAILIRPHGWRERPGYPLVAVLDITRSMNTRDVILGGRKVDRLRFAKDRLRRLLRQLPCGSTLGLGLFTERRSTLLMLPVEVCRHYYELSRVIGRIDWRMAWAADSRIAKGLHDAMGLLQRPELKGAGLLFITDGHEAPPVNPRYRTRFDDVKGQVKGLLVGVGGDTPTPIPKYDESGKPQGFYRPEDVPHRSTFGEPLKAPTERPGFHPRNAPFGGEWVLGQEHLSFLHADYLRQLGEEAGLGFHRLRTAAQLLAVIDRLGVQRLTIQPWDWRPWLAALALLLLTGLYGMVRWQERRAPLAKPSFYSTDNKETG</sequence>
<keyword evidence="4" id="KW-1185">Reference proteome</keyword>
<evidence type="ECO:0000256" key="1">
    <source>
        <dbReference type="SAM" id="Phobius"/>
    </source>
</evidence>
<evidence type="ECO:0000313" key="3">
    <source>
        <dbReference type="EMBL" id="BCX89259.1"/>
    </source>
</evidence>
<dbReference type="InterPro" id="IPR002035">
    <property type="entry name" value="VWF_A"/>
</dbReference>
<feature type="transmembrane region" description="Helical" evidence="1">
    <location>
        <begin position="12"/>
        <end position="30"/>
    </location>
</feature>
<name>A0AAU9D2N7_9GAMM</name>
<dbReference type="Pfam" id="PF13519">
    <property type="entry name" value="VWA_2"/>
    <property type="match status" value="1"/>
</dbReference>
<dbReference type="InterPro" id="IPR036465">
    <property type="entry name" value="vWFA_dom_sf"/>
</dbReference>
<evidence type="ECO:0000259" key="2">
    <source>
        <dbReference type="SMART" id="SM00327"/>
    </source>
</evidence>